<feature type="domain" description="BD-FAE-like" evidence="2">
    <location>
        <begin position="60"/>
        <end position="247"/>
    </location>
</feature>
<dbReference type="OrthoDB" id="9771666at2"/>
<dbReference type="PATRIC" id="fig|1526658.3.peg.1552"/>
<dbReference type="RefSeq" id="WP_054210955.1">
    <property type="nucleotide sequence ID" value="NZ_LGSZ01000053.1"/>
</dbReference>
<comment type="caution">
    <text evidence="3">The sequence shown here is derived from an EMBL/GenBank/DDBJ whole genome shotgun (WGS) entry which is preliminary data.</text>
</comment>
<dbReference type="PROSITE" id="PS51257">
    <property type="entry name" value="PROKAR_LIPOPROTEIN"/>
    <property type="match status" value="1"/>
</dbReference>
<dbReference type="Gene3D" id="3.40.50.1820">
    <property type="entry name" value="alpha/beta hydrolase"/>
    <property type="match status" value="1"/>
</dbReference>
<dbReference type="GO" id="GO:0016787">
    <property type="term" value="F:hydrolase activity"/>
    <property type="evidence" value="ECO:0007669"/>
    <property type="project" value="UniProtKB-KW"/>
</dbReference>
<sequence>MEFSKAPTQPSRRALLGSGAVLTLSACSPLTALNTLMPADAGSRLAARDVAYGDDPRQRLDVYVPESGAGNAPVMMFVYGGGWDNGSKADYAFAGLALASRGFVTVVPDYRLVPQVRFPDFVDDCAQALRWAQDHAGSLGGDPRRLHLSGHSAGAYNVMMLGLDGRFLRRAGVRAGSLRSVAGLAGPYDFLPFDDRRTRAAFESYPRPAETQPVTFARRTAPRILLATGDADTTVYPRNTEALARKLRTVGATVSVKVYPGVGHPGIVLALGRSFRGNAPVLDDIVRFALG</sequence>
<gene>
    <name evidence="3" type="ORF">AE618_20675</name>
</gene>
<keyword evidence="4" id="KW-1185">Reference proteome</keyword>
<organism evidence="3 4">
    <name type="scientific">Bosea vaviloviae</name>
    <dbReference type="NCBI Taxonomy" id="1526658"/>
    <lineage>
        <taxon>Bacteria</taxon>
        <taxon>Pseudomonadati</taxon>
        <taxon>Pseudomonadota</taxon>
        <taxon>Alphaproteobacteria</taxon>
        <taxon>Hyphomicrobiales</taxon>
        <taxon>Boseaceae</taxon>
        <taxon>Bosea</taxon>
    </lineage>
</organism>
<dbReference type="PROSITE" id="PS51318">
    <property type="entry name" value="TAT"/>
    <property type="match status" value="1"/>
</dbReference>
<dbReference type="Proteomes" id="UP000037822">
    <property type="component" value="Unassembled WGS sequence"/>
</dbReference>
<dbReference type="ESTHER" id="9brad-a0a0n1f2r2">
    <property type="family name" value="BD-FAE"/>
</dbReference>
<evidence type="ECO:0000259" key="2">
    <source>
        <dbReference type="Pfam" id="PF20434"/>
    </source>
</evidence>
<dbReference type="InterPro" id="IPR049492">
    <property type="entry name" value="BD-FAE-like_dom"/>
</dbReference>
<dbReference type="EMBL" id="LGSZ01000053">
    <property type="protein sequence ID" value="KPH78844.1"/>
    <property type="molecule type" value="Genomic_DNA"/>
</dbReference>
<evidence type="ECO:0000313" key="3">
    <source>
        <dbReference type="EMBL" id="KPH78844.1"/>
    </source>
</evidence>
<dbReference type="InterPro" id="IPR029058">
    <property type="entry name" value="AB_hydrolase_fold"/>
</dbReference>
<dbReference type="SUPFAM" id="SSF53474">
    <property type="entry name" value="alpha/beta-Hydrolases"/>
    <property type="match status" value="1"/>
</dbReference>
<dbReference type="AlphaFoldDB" id="A0A0N1F2R2"/>
<protein>
    <recommendedName>
        <fullName evidence="2">BD-FAE-like domain-containing protein</fullName>
    </recommendedName>
</protein>
<dbReference type="PANTHER" id="PTHR48081:SF9">
    <property type="entry name" value="CARBOXYLESTERASE"/>
    <property type="match status" value="1"/>
</dbReference>
<reference evidence="3 4" key="1">
    <citation type="submission" date="2015-07" db="EMBL/GenBank/DDBJ databases">
        <title>Whole genome sequencing of Bosea vaviloviae isolated from cave pool.</title>
        <authorList>
            <person name="Tan N.E.H."/>
            <person name="Lee Y.P."/>
            <person name="Gan H.M."/>
            <person name="Barton H."/>
            <person name="Savka M.A."/>
        </authorList>
    </citation>
    <scope>NUCLEOTIDE SEQUENCE [LARGE SCALE GENOMIC DNA]</scope>
    <source>
        <strain evidence="3 4">SD260</strain>
    </source>
</reference>
<dbReference type="Pfam" id="PF20434">
    <property type="entry name" value="BD-FAE"/>
    <property type="match status" value="1"/>
</dbReference>
<dbReference type="InterPro" id="IPR006311">
    <property type="entry name" value="TAT_signal"/>
</dbReference>
<dbReference type="InterPro" id="IPR050300">
    <property type="entry name" value="GDXG_lipolytic_enzyme"/>
</dbReference>
<accession>A0A0N1F2R2</accession>
<keyword evidence="1" id="KW-0378">Hydrolase</keyword>
<proteinExistence type="predicted"/>
<evidence type="ECO:0000313" key="4">
    <source>
        <dbReference type="Proteomes" id="UP000037822"/>
    </source>
</evidence>
<name>A0A0N1F2R2_9HYPH</name>
<evidence type="ECO:0000256" key="1">
    <source>
        <dbReference type="ARBA" id="ARBA00022801"/>
    </source>
</evidence>
<dbReference type="PANTHER" id="PTHR48081">
    <property type="entry name" value="AB HYDROLASE SUPERFAMILY PROTEIN C4A8.06C"/>
    <property type="match status" value="1"/>
</dbReference>